<organism evidence="3 4">
    <name type="scientific">Afipia carboxydohydrogena</name>
    <name type="common">Pseudomonas carboxydohydrogena</name>
    <dbReference type="NCBI Taxonomy" id="290"/>
    <lineage>
        <taxon>Bacteria</taxon>
        <taxon>Pseudomonadati</taxon>
        <taxon>Pseudomonadota</taxon>
        <taxon>Alphaproteobacteria</taxon>
        <taxon>Hyphomicrobiales</taxon>
        <taxon>Nitrobacteraceae</taxon>
        <taxon>Afipia</taxon>
    </lineage>
</organism>
<dbReference type="SMART" id="SM00479">
    <property type="entry name" value="EXOIII"/>
    <property type="match status" value="1"/>
</dbReference>
<evidence type="ECO:0000259" key="1">
    <source>
        <dbReference type="PROSITE" id="PS51784"/>
    </source>
</evidence>
<gene>
    <name evidence="3" type="ORF">AFIC_000446</name>
</gene>
<dbReference type="RefSeq" id="WP_275247568.1">
    <property type="nucleotide sequence ID" value="NZ_BAABDX010000001.1"/>
</dbReference>
<keyword evidence="3" id="KW-0269">Exonuclease</keyword>
<accession>A0ABY8BSY3</accession>
<dbReference type="PROSITE" id="PS51785">
    <property type="entry name" value="EXOI_C"/>
    <property type="match status" value="1"/>
</dbReference>
<dbReference type="InterPro" id="IPR023607">
    <property type="entry name" value="Exodeoxyribonuclease_I"/>
</dbReference>
<proteinExistence type="predicted"/>
<dbReference type="PIRSF" id="PIRSF000977">
    <property type="entry name" value="Exodeoxyribonuclease_I"/>
    <property type="match status" value="1"/>
</dbReference>
<dbReference type="InterPro" id="IPR036397">
    <property type="entry name" value="RNaseH_sf"/>
</dbReference>
<keyword evidence="3" id="KW-0378">Hydrolase</keyword>
<evidence type="ECO:0000313" key="3">
    <source>
        <dbReference type="EMBL" id="WEF51989.1"/>
    </source>
</evidence>
<dbReference type="Pfam" id="PF00929">
    <property type="entry name" value="RNase_T"/>
    <property type="match status" value="1"/>
</dbReference>
<dbReference type="InterPro" id="IPR038649">
    <property type="entry name" value="EXOI_SH3_sf"/>
</dbReference>
<evidence type="ECO:0000313" key="4">
    <source>
        <dbReference type="Proteomes" id="UP001213907"/>
    </source>
</evidence>
<dbReference type="PROSITE" id="PS51784">
    <property type="entry name" value="EXOI_SH3"/>
    <property type="match status" value="1"/>
</dbReference>
<dbReference type="Gene3D" id="3.30.1520.20">
    <property type="entry name" value="Exonuclease ExoI, domain 2"/>
    <property type="match status" value="1"/>
</dbReference>
<keyword evidence="3" id="KW-0540">Nuclease</keyword>
<reference evidence="3 4" key="1">
    <citation type="submission" date="2022-11" db="EMBL/GenBank/DDBJ databases">
        <authorList>
            <person name="Siebert D."/>
            <person name="Busche T."/>
            <person name="Saydam E."/>
            <person name="Kalinowski J."/>
            <person name="Ruckert C."/>
            <person name="Blombach B."/>
        </authorList>
    </citation>
    <scope>NUCLEOTIDE SEQUENCE [LARGE SCALE GENOMIC DNA]</scope>
    <source>
        <strain evidence="3 4">DSM 1083</strain>
    </source>
</reference>
<feature type="domain" description="ExoI C-terminal" evidence="2">
    <location>
        <begin position="338"/>
        <end position="457"/>
    </location>
</feature>
<dbReference type="Gene3D" id="1.20.1280.70">
    <property type="entry name" value="Exonuclease ExoI, domain 3"/>
    <property type="match status" value="1"/>
</dbReference>
<dbReference type="SUPFAM" id="SSF53098">
    <property type="entry name" value="Ribonuclease H-like"/>
    <property type="match status" value="1"/>
</dbReference>
<dbReference type="InterPro" id="IPR034747">
    <property type="entry name" value="EXOI_SH3"/>
</dbReference>
<sequence>MSFVFFDTETTGLKHGFDQIVHFAAIRTDANLNEIERFEARSRLLPHVLPHPAALRTNGLPIGRLLDAGLPSHYDMVRAIRQRLLSWSPSIFLGYNSIRFDEEMLRHALFQTLHPAYLTSNHNNSRADVWGLVMAAAAVSPACLNVPIGPEGRPIFRLEQLALANGVAQEQAHDALSDVITTLELCRLVHQRSPELWQRFVRFSKKATVADFVEAEDGFMLTEFFANQAYHTPVVRIGRDPDQANGRFCLSLNSDVDRLAAMTDDELRAELAQKPCPVRRLRINAAPTLTALYDAPGLMLDGLDLDTIEARARRVKDDPSLCTRLVAAYTSTREPRIPSRHAEERLYDGFPGPQDEARMVEFHDAEWTDRLAIVQSLDDERLRFFGLRLLYFEARSVLPEALRLELERALSGRLVDAEAGGLTLEQALRAIDETLGDDGSDAGGLLADYRSYLVGRMARVTDFRAKQFAI</sequence>
<dbReference type="Gene3D" id="3.30.420.10">
    <property type="entry name" value="Ribonuclease H-like superfamily/Ribonuclease H"/>
    <property type="match status" value="1"/>
</dbReference>
<dbReference type="InterPro" id="IPR012337">
    <property type="entry name" value="RNaseH-like_sf"/>
</dbReference>
<dbReference type="Proteomes" id="UP001213907">
    <property type="component" value="Chromosome"/>
</dbReference>
<evidence type="ECO:0000259" key="2">
    <source>
        <dbReference type="PROSITE" id="PS51785"/>
    </source>
</evidence>
<dbReference type="InterPro" id="IPR058561">
    <property type="entry name" value="Exonuc_1_C"/>
</dbReference>
<dbReference type="PANTHER" id="PTHR30231">
    <property type="entry name" value="DNA POLYMERASE III SUBUNIT EPSILON"/>
    <property type="match status" value="1"/>
</dbReference>
<dbReference type="GO" id="GO:0004527">
    <property type="term" value="F:exonuclease activity"/>
    <property type="evidence" value="ECO:0007669"/>
    <property type="project" value="UniProtKB-KW"/>
</dbReference>
<feature type="domain" description="ExoI SH3-like" evidence="1">
    <location>
        <begin position="194"/>
        <end position="333"/>
    </location>
</feature>
<keyword evidence="4" id="KW-1185">Reference proteome</keyword>
<protein>
    <submittedName>
        <fullName evidence="3">Exonuclease domain-containing protein</fullName>
    </submittedName>
</protein>
<dbReference type="EMBL" id="CP113162">
    <property type="protein sequence ID" value="WEF51989.1"/>
    <property type="molecule type" value="Genomic_DNA"/>
</dbReference>
<name>A0ABY8BSY3_AFICR</name>
<dbReference type="InterPro" id="IPR013520">
    <property type="entry name" value="Ribonucl_H"/>
</dbReference>
<dbReference type="PANTHER" id="PTHR30231:SF41">
    <property type="entry name" value="DNA POLYMERASE III SUBUNIT EPSILON"/>
    <property type="match status" value="1"/>
</dbReference>